<gene>
    <name evidence="1" type="ORF">WA026_021099</name>
</gene>
<keyword evidence="2" id="KW-1185">Reference proteome</keyword>
<accession>A0AAW1V1M5</accession>
<organism evidence="1 2">
    <name type="scientific">Henosepilachna vigintioctopunctata</name>
    <dbReference type="NCBI Taxonomy" id="420089"/>
    <lineage>
        <taxon>Eukaryota</taxon>
        <taxon>Metazoa</taxon>
        <taxon>Ecdysozoa</taxon>
        <taxon>Arthropoda</taxon>
        <taxon>Hexapoda</taxon>
        <taxon>Insecta</taxon>
        <taxon>Pterygota</taxon>
        <taxon>Neoptera</taxon>
        <taxon>Endopterygota</taxon>
        <taxon>Coleoptera</taxon>
        <taxon>Polyphaga</taxon>
        <taxon>Cucujiformia</taxon>
        <taxon>Coccinelloidea</taxon>
        <taxon>Coccinellidae</taxon>
        <taxon>Epilachninae</taxon>
        <taxon>Epilachnini</taxon>
        <taxon>Henosepilachna</taxon>
    </lineage>
</organism>
<evidence type="ECO:0000313" key="1">
    <source>
        <dbReference type="EMBL" id="KAK9887248.1"/>
    </source>
</evidence>
<protein>
    <submittedName>
        <fullName evidence="1">Uncharacterized protein</fullName>
    </submittedName>
</protein>
<sequence length="244" mass="29403">MKMVAYTESIAWTTSREILDFLYIRKAEILESPYFAKFTNFTSDVYKDITGNNTLSSVVKYTKISWSFFREKYMNKLPFAKELEAIAKEIIDELNELRKLPALSYVERRLTAMYNRWMWFYEYFEVESRIQKFFALLHKNITDYSQTALQAENRYREAKTKFIFDPNEGQMLWEQKMPISWHAFNQTPNFHEIPEMKALYDIQNFFVASHSNFWNIYYDYKPYTDPSEWLPPFKAQGLIVGKNH</sequence>
<name>A0AAW1V1M5_9CUCU</name>
<dbReference type="Proteomes" id="UP001431783">
    <property type="component" value="Unassembled WGS sequence"/>
</dbReference>
<evidence type="ECO:0000313" key="2">
    <source>
        <dbReference type="Proteomes" id="UP001431783"/>
    </source>
</evidence>
<dbReference type="AlphaFoldDB" id="A0AAW1V1M5"/>
<dbReference type="EMBL" id="JARQZJ010000106">
    <property type="protein sequence ID" value="KAK9887248.1"/>
    <property type="molecule type" value="Genomic_DNA"/>
</dbReference>
<reference evidence="1 2" key="1">
    <citation type="submission" date="2023-03" db="EMBL/GenBank/DDBJ databases">
        <title>Genome insight into feeding habits of ladybird beetles.</title>
        <authorList>
            <person name="Li H.-S."/>
            <person name="Huang Y.-H."/>
            <person name="Pang H."/>
        </authorList>
    </citation>
    <scope>NUCLEOTIDE SEQUENCE [LARGE SCALE GENOMIC DNA]</scope>
    <source>
        <strain evidence="1">SYSU_2023b</strain>
        <tissue evidence="1">Whole body</tissue>
    </source>
</reference>
<comment type="caution">
    <text evidence="1">The sequence shown here is derived from an EMBL/GenBank/DDBJ whole genome shotgun (WGS) entry which is preliminary data.</text>
</comment>
<proteinExistence type="predicted"/>